<dbReference type="InterPro" id="IPR006694">
    <property type="entry name" value="Fatty_acid_hydroxylase"/>
</dbReference>
<protein>
    <submittedName>
        <fullName evidence="7">Sterol desaturase family protein</fullName>
    </submittedName>
</protein>
<dbReference type="Pfam" id="PF04116">
    <property type="entry name" value="FA_hydroxylase"/>
    <property type="match status" value="1"/>
</dbReference>
<name>A0ABW8ZDP5_9BURK</name>
<proteinExistence type="predicted"/>
<evidence type="ECO:0000256" key="4">
    <source>
        <dbReference type="ARBA" id="ARBA00023136"/>
    </source>
</evidence>
<keyword evidence="8" id="KW-1185">Reference proteome</keyword>
<dbReference type="Proteomes" id="UP001629214">
    <property type="component" value="Unassembled WGS sequence"/>
</dbReference>
<accession>A0ABW8ZDP5</accession>
<evidence type="ECO:0000313" key="7">
    <source>
        <dbReference type="EMBL" id="MFL9881299.1"/>
    </source>
</evidence>
<comment type="caution">
    <text evidence="7">The sequence shown here is derived from an EMBL/GenBank/DDBJ whole genome shotgun (WGS) entry which is preliminary data.</text>
</comment>
<sequence length="332" mass="38771">MAAYRSAIEDASALFSYAPFYLLVAAIFFKLDSGLTDSKFSIKKYFQYLLPKYVWSKSSFKVDIQWHILSFFRIPGFFLKFLITTTSLSLMPSLINHLSINNTALAKWLQAFIATSPIGEFIVFAVALLAFDFGTFFAHWLSHKSEFLWQFHKAHHFSEQLNYFAGERVHPVDGFIGFNTGIVLMAFSVSVLMPVPENILSGPSIYASKHEWFYYLFLFYPSFVNRLTHAHFPISYGRFFDRVFVTPAYHLRHHSKAVMNMNFGQFFSIWDWMFRTQLLPSSDKSIDHRQILGVDGMGDRYYRNAFEFLYLPFFDAANVVKKNIFRMLKIEK</sequence>
<reference evidence="7 8" key="1">
    <citation type="journal article" date="2024" name="Chem. Sci.">
        <title>Discovery of megapolipeptins by genome mining of a Burkholderiales bacteria collection.</title>
        <authorList>
            <person name="Paulo B.S."/>
            <person name="Recchia M.J.J."/>
            <person name="Lee S."/>
            <person name="Fergusson C.H."/>
            <person name="Romanowski S.B."/>
            <person name="Hernandez A."/>
            <person name="Krull N."/>
            <person name="Liu D.Y."/>
            <person name="Cavanagh H."/>
            <person name="Bos A."/>
            <person name="Gray C.A."/>
            <person name="Murphy B.T."/>
            <person name="Linington R.G."/>
            <person name="Eustaquio A.S."/>
        </authorList>
    </citation>
    <scope>NUCLEOTIDE SEQUENCE [LARGE SCALE GENOMIC DNA]</scope>
    <source>
        <strain evidence="7 8">RL21-008-BIB-B</strain>
    </source>
</reference>
<evidence type="ECO:0000256" key="2">
    <source>
        <dbReference type="ARBA" id="ARBA00022692"/>
    </source>
</evidence>
<keyword evidence="3 5" id="KW-1133">Transmembrane helix</keyword>
<keyword evidence="4 5" id="KW-0472">Membrane</keyword>
<gene>
    <name evidence="7" type="ORF">PQR63_23075</name>
</gene>
<feature type="transmembrane region" description="Helical" evidence="5">
    <location>
        <begin position="77"/>
        <end position="98"/>
    </location>
</feature>
<keyword evidence="2 5" id="KW-0812">Transmembrane</keyword>
<dbReference type="InterPro" id="IPR050307">
    <property type="entry name" value="Sterol_Desaturase_Related"/>
</dbReference>
<evidence type="ECO:0000256" key="5">
    <source>
        <dbReference type="SAM" id="Phobius"/>
    </source>
</evidence>
<dbReference type="RefSeq" id="WP_408170564.1">
    <property type="nucleotide sequence ID" value="NZ_JAQQFR010000022.1"/>
</dbReference>
<feature type="domain" description="Fatty acid hydroxylase" evidence="6">
    <location>
        <begin position="124"/>
        <end position="276"/>
    </location>
</feature>
<evidence type="ECO:0000259" key="6">
    <source>
        <dbReference type="Pfam" id="PF04116"/>
    </source>
</evidence>
<evidence type="ECO:0000313" key="8">
    <source>
        <dbReference type="Proteomes" id="UP001629214"/>
    </source>
</evidence>
<evidence type="ECO:0000256" key="1">
    <source>
        <dbReference type="ARBA" id="ARBA00004370"/>
    </source>
</evidence>
<comment type="subcellular location">
    <subcellularLocation>
        <location evidence="1">Membrane</location>
    </subcellularLocation>
</comment>
<organism evidence="7 8">
    <name type="scientific">Herbaspirillum rhizosphaerae</name>
    <dbReference type="NCBI Taxonomy" id="346179"/>
    <lineage>
        <taxon>Bacteria</taxon>
        <taxon>Pseudomonadati</taxon>
        <taxon>Pseudomonadota</taxon>
        <taxon>Betaproteobacteria</taxon>
        <taxon>Burkholderiales</taxon>
        <taxon>Oxalobacteraceae</taxon>
        <taxon>Herbaspirillum</taxon>
    </lineage>
</organism>
<dbReference type="EMBL" id="JAQQFR010000022">
    <property type="protein sequence ID" value="MFL9881299.1"/>
    <property type="molecule type" value="Genomic_DNA"/>
</dbReference>
<dbReference type="PANTHER" id="PTHR11863">
    <property type="entry name" value="STEROL DESATURASE"/>
    <property type="match status" value="1"/>
</dbReference>
<feature type="transmembrane region" description="Helical" evidence="5">
    <location>
        <begin position="12"/>
        <end position="31"/>
    </location>
</feature>
<feature type="transmembrane region" description="Helical" evidence="5">
    <location>
        <begin position="118"/>
        <end position="141"/>
    </location>
</feature>
<evidence type="ECO:0000256" key="3">
    <source>
        <dbReference type="ARBA" id="ARBA00022989"/>
    </source>
</evidence>